<feature type="transmembrane region" description="Helical" evidence="1">
    <location>
        <begin position="21"/>
        <end position="42"/>
    </location>
</feature>
<dbReference type="EMBL" id="SHKN01000001">
    <property type="protein sequence ID" value="RZT96633.1"/>
    <property type="molecule type" value="Genomic_DNA"/>
</dbReference>
<evidence type="ECO:0000256" key="1">
    <source>
        <dbReference type="SAM" id="Phobius"/>
    </source>
</evidence>
<keyword evidence="1" id="KW-0472">Membrane</keyword>
<gene>
    <name evidence="2" type="ORF">EV201_1274</name>
</gene>
<dbReference type="Proteomes" id="UP000293562">
    <property type="component" value="Unassembled WGS sequence"/>
</dbReference>
<evidence type="ECO:0000313" key="3">
    <source>
        <dbReference type="Proteomes" id="UP000293562"/>
    </source>
</evidence>
<reference evidence="2 3" key="1">
    <citation type="submission" date="2019-02" db="EMBL/GenBank/DDBJ databases">
        <title>Genomic Encyclopedia of Type Strains, Phase IV (KMG-IV): sequencing the most valuable type-strain genomes for metagenomic binning, comparative biology and taxonomic classification.</title>
        <authorList>
            <person name="Goeker M."/>
        </authorList>
    </citation>
    <scope>NUCLEOTIDE SEQUENCE [LARGE SCALE GENOMIC DNA]</scope>
    <source>
        <strain evidence="2 3">DSM 28825</strain>
    </source>
</reference>
<dbReference type="AlphaFoldDB" id="A0A4Q7VK97"/>
<proteinExistence type="predicted"/>
<keyword evidence="3" id="KW-1185">Reference proteome</keyword>
<keyword evidence="1" id="KW-0812">Transmembrane</keyword>
<name>A0A4Q7VK97_9BACT</name>
<protein>
    <submittedName>
        <fullName evidence="2">Uncharacterized protein</fullName>
    </submittedName>
</protein>
<sequence>MKRHLVDFLRLFYPELGENDNFEIIVVTSFIIILIVGCVWIQL</sequence>
<organism evidence="2 3">
    <name type="scientific">Ancylomarina subtilis</name>
    <dbReference type="NCBI Taxonomy" id="1639035"/>
    <lineage>
        <taxon>Bacteria</taxon>
        <taxon>Pseudomonadati</taxon>
        <taxon>Bacteroidota</taxon>
        <taxon>Bacteroidia</taxon>
        <taxon>Marinilabiliales</taxon>
        <taxon>Marinifilaceae</taxon>
        <taxon>Ancylomarina</taxon>
    </lineage>
</organism>
<accession>A0A4Q7VK97</accession>
<comment type="caution">
    <text evidence="2">The sequence shown here is derived from an EMBL/GenBank/DDBJ whole genome shotgun (WGS) entry which is preliminary data.</text>
</comment>
<keyword evidence="1" id="KW-1133">Transmembrane helix</keyword>
<evidence type="ECO:0000313" key="2">
    <source>
        <dbReference type="EMBL" id="RZT96633.1"/>
    </source>
</evidence>